<protein>
    <submittedName>
        <fullName evidence="5">Type IV secretion system protein VirB4</fullName>
    </submittedName>
</protein>
<comment type="similarity">
    <text evidence="1">Belongs to the TrbE/VirB4 family.</text>
</comment>
<comment type="caution">
    <text evidence="5">The sequence shown here is derived from an EMBL/GenBank/DDBJ whole genome shotgun (WGS) entry which is preliminary data.</text>
</comment>
<dbReference type="SUPFAM" id="SSF52540">
    <property type="entry name" value="P-loop containing nucleoside triphosphate hydrolases"/>
    <property type="match status" value="1"/>
</dbReference>
<evidence type="ECO:0000256" key="1">
    <source>
        <dbReference type="ARBA" id="ARBA00006512"/>
    </source>
</evidence>
<sequence length="804" mass="89496">MIWSEVAATGFVSLMGAGLVIPASRRFMLGDLQRDWLQDELELDCIDHNDAVTGRNKDGSLFRIWHIEGTSYDARVDTEQHTMLLGRSDLLKDLAKAGLSNRLFGVKRRHRIDSHATWPNDVLSEIGEAEANRFKSSYFIDWYLMLTGTDMQSLADAEDKIQSMMSAYRPVVLQTPETDDVSCPLTGFLNGLVSGDYRRDLPASSRNISGSLPASDLAFDKVSGTITTHVPQQRVQKVITVTYWPEVLTAHFASEIMALEGDIEISQVCEPWGRDQATMFFSRRLQSETGRWFGNPAAAKETSATLALLKENNTSLFATQFCIIPRAENAEALENLVREICAILGDRRIGYSIQTAGAPACWFNRLPKPIKGGLLPPGGRMMASLDLRDQNIASIWAFPHSPNGMAESPLGPEPIRWFATPSGQSYSFQFHVVNKPLSLANFLVFAPAGSGKSTLMMHLLGGLAKFPNVRSYLFDSQEGSRFMVEAMGGSYQGYNDLALNALDVGEDKPENRERIRFILKSLAGVALDSDDIKQLDHAVDLAFQLDPPDRTLNALYPYSFARRSNLRDAFAQWVVDDKGNKGLRSHIFNAPHDSLSGLLNQSHMVGINMNEALKDPSLGAPIVAHISEAIFHSANEMAKEAREGRSGFVITLEEAARLRQNPGFRDLSSVMYREYRKLGGVVGMVFQDPAALTKSEGYEAIIENTATFIFFPNSKVTEESLKPFNLNEEQIQFIRGRTRSRKKNDRRVLIIKRDEVSGYEESVILDVDLTPLGKAARFYKSGPGANHELAELKEKWGDAWSKHL</sequence>
<evidence type="ECO:0000313" key="5">
    <source>
        <dbReference type="EMBL" id="PKR56586.1"/>
    </source>
</evidence>
<name>A0A2N3L1I1_9PROT</name>
<dbReference type="Proteomes" id="UP000233332">
    <property type="component" value="Unassembled WGS sequence"/>
</dbReference>
<keyword evidence="3" id="KW-0067">ATP-binding</keyword>
<dbReference type="InterPro" id="IPR027417">
    <property type="entry name" value="P-loop_NTPase"/>
</dbReference>
<dbReference type="AlphaFoldDB" id="A0A2N3L1I1"/>
<gene>
    <name evidence="5" type="ORF">COO92_20370</name>
</gene>
<dbReference type="InterPro" id="IPR051162">
    <property type="entry name" value="T4SS_component"/>
</dbReference>
<evidence type="ECO:0000259" key="4">
    <source>
        <dbReference type="Pfam" id="PF03135"/>
    </source>
</evidence>
<dbReference type="PANTHER" id="PTHR30121:SF12">
    <property type="entry name" value="TYPE IV SECRETION SYSTEM PROTEIN CAGE"/>
    <property type="match status" value="1"/>
</dbReference>
<evidence type="ECO:0000313" key="6">
    <source>
        <dbReference type="Proteomes" id="UP000233332"/>
    </source>
</evidence>
<reference evidence="5 6" key="1">
    <citation type="submission" date="2017-09" db="EMBL/GenBank/DDBJ databases">
        <title>Biodiversity and function of Thalassospira species in the particle-attached aromatic-hydrocarbon-degrading consortia from the surface seawater of the China South Sea.</title>
        <authorList>
            <person name="Dong C."/>
            <person name="Lai Q."/>
            <person name="Shao Z."/>
        </authorList>
    </citation>
    <scope>NUCLEOTIDE SEQUENCE [LARGE SCALE GENOMIC DNA]</scope>
    <source>
        <strain evidence="5 6">139Z-12</strain>
    </source>
</reference>
<proteinExistence type="inferred from homology"/>
<evidence type="ECO:0000256" key="3">
    <source>
        <dbReference type="ARBA" id="ARBA00022840"/>
    </source>
</evidence>
<dbReference type="Pfam" id="PF03135">
    <property type="entry name" value="CagE_TrbE_VirB"/>
    <property type="match status" value="1"/>
</dbReference>
<dbReference type="Gene3D" id="1.10.8.730">
    <property type="match status" value="1"/>
</dbReference>
<keyword evidence="6" id="KW-1185">Reference proteome</keyword>
<dbReference type="EMBL" id="NXGX01000011">
    <property type="protein sequence ID" value="PKR56586.1"/>
    <property type="molecule type" value="Genomic_DNA"/>
</dbReference>
<accession>A0A2N3L1I1</accession>
<keyword evidence="2" id="KW-0547">Nucleotide-binding</keyword>
<dbReference type="CDD" id="cd01127">
    <property type="entry name" value="TrwB_TraG_TraD_VirD4"/>
    <property type="match status" value="1"/>
</dbReference>
<organism evidence="5 6">
    <name type="scientific">Thalassospira lohafexi</name>
    <dbReference type="NCBI Taxonomy" id="744227"/>
    <lineage>
        <taxon>Bacteria</taxon>
        <taxon>Pseudomonadati</taxon>
        <taxon>Pseudomonadota</taxon>
        <taxon>Alphaproteobacteria</taxon>
        <taxon>Rhodospirillales</taxon>
        <taxon>Thalassospiraceae</taxon>
        <taxon>Thalassospira</taxon>
    </lineage>
</organism>
<dbReference type="RefSeq" id="WP_101304780.1">
    <property type="nucleotide sequence ID" value="NZ_NXGX01000011.1"/>
</dbReference>
<dbReference type="PANTHER" id="PTHR30121">
    <property type="entry name" value="UNCHARACTERIZED PROTEIN YJGR-RELATED"/>
    <property type="match status" value="1"/>
</dbReference>
<dbReference type="InterPro" id="IPR018145">
    <property type="entry name" value="CagE_TrbE_VirB_cntrl_dom"/>
</dbReference>
<dbReference type="Gene3D" id="3.40.50.300">
    <property type="entry name" value="P-loop containing nucleotide triphosphate hydrolases"/>
    <property type="match status" value="1"/>
</dbReference>
<evidence type="ECO:0000256" key="2">
    <source>
        <dbReference type="ARBA" id="ARBA00022741"/>
    </source>
</evidence>
<dbReference type="GO" id="GO:0005524">
    <property type="term" value="F:ATP binding"/>
    <property type="evidence" value="ECO:0007669"/>
    <property type="project" value="UniProtKB-KW"/>
</dbReference>
<feature type="domain" description="CagE TrbE VirB component of type IV transporter system central" evidence="4">
    <location>
        <begin position="181"/>
        <end position="368"/>
    </location>
</feature>